<keyword evidence="2" id="KW-1003">Cell membrane</keyword>
<dbReference type="Proteomes" id="UP000450676">
    <property type="component" value="Unassembled WGS sequence"/>
</dbReference>
<evidence type="ECO:0000256" key="1">
    <source>
        <dbReference type="ARBA" id="ARBA00004651"/>
    </source>
</evidence>
<dbReference type="Gene3D" id="1.20.950.20">
    <property type="entry name" value="Transmembrane di-heme cytochromes, Chain C"/>
    <property type="match status" value="1"/>
</dbReference>
<dbReference type="PANTHER" id="PTHR30485">
    <property type="entry name" value="NI/FE-HYDROGENASE 1 B-TYPE CYTOCHROME SUBUNIT"/>
    <property type="match status" value="1"/>
</dbReference>
<gene>
    <name evidence="8" type="ORF">GTP77_09595</name>
</gene>
<evidence type="ECO:0000256" key="5">
    <source>
        <dbReference type="ARBA" id="ARBA00023136"/>
    </source>
</evidence>
<dbReference type="Pfam" id="PF01292">
    <property type="entry name" value="Ni_hydr_CYTB"/>
    <property type="match status" value="1"/>
</dbReference>
<dbReference type="InterPro" id="IPR051542">
    <property type="entry name" value="Hydrogenase_cytochrome"/>
</dbReference>
<dbReference type="InterPro" id="IPR011577">
    <property type="entry name" value="Cyt_b561_bac/Ni-Hgenase"/>
</dbReference>
<keyword evidence="9" id="KW-1185">Reference proteome</keyword>
<evidence type="ECO:0000256" key="2">
    <source>
        <dbReference type="ARBA" id="ARBA00022475"/>
    </source>
</evidence>
<sequence length="177" mass="19342">MKIWDLPVRLLHWLLVSSIAAAWYTSEDIGPLHEYCGYAAASAVAARLLWSFAGSSYARFPQFVLGAGPTMAYLRQVLAGTAPRYLGHNPLGGWMVVALLSCVGLVAFTGWLTTTELLWGYAWPVRIHESLAWLLVALIAAHVGGVIFTSWQHRENLVAAMFSGNKSPEESPETPAD</sequence>
<proteinExistence type="predicted"/>
<feature type="transmembrane region" description="Helical" evidence="6">
    <location>
        <begin position="131"/>
        <end position="151"/>
    </location>
</feature>
<dbReference type="PANTHER" id="PTHR30485:SF2">
    <property type="entry name" value="BLL0597 PROTEIN"/>
    <property type="match status" value="1"/>
</dbReference>
<evidence type="ECO:0000313" key="9">
    <source>
        <dbReference type="Proteomes" id="UP000450676"/>
    </source>
</evidence>
<evidence type="ECO:0000313" key="8">
    <source>
        <dbReference type="EMBL" id="MYN07595.1"/>
    </source>
</evidence>
<dbReference type="EMBL" id="WWCU01000008">
    <property type="protein sequence ID" value="MYN07595.1"/>
    <property type="molecule type" value="Genomic_DNA"/>
</dbReference>
<evidence type="ECO:0000256" key="6">
    <source>
        <dbReference type="SAM" id="Phobius"/>
    </source>
</evidence>
<feature type="transmembrane region" description="Helical" evidence="6">
    <location>
        <begin position="91"/>
        <end position="111"/>
    </location>
</feature>
<dbReference type="GO" id="GO:0009055">
    <property type="term" value="F:electron transfer activity"/>
    <property type="evidence" value="ECO:0007669"/>
    <property type="project" value="InterPro"/>
</dbReference>
<dbReference type="InterPro" id="IPR016174">
    <property type="entry name" value="Di-haem_cyt_TM"/>
</dbReference>
<keyword evidence="5 6" id="KW-0472">Membrane</keyword>
<reference evidence="8 9" key="1">
    <citation type="submission" date="2019-12" db="EMBL/GenBank/DDBJ databases">
        <title>Novel species isolated from a subtropical stream in China.</title>
        <authorList>
            <person name="Lu H."/>
        </authorList>
    </citation>
    <scope>NUCLEOTIDE SEQUENCE [LARGE SCALE GENOMIC DNA]</scope>
    <source>
        <strain evidence="8 9">FT127W</strain>
    </source>
</reference>
<accession>A0A7X4HCB6</accession>
<keyword evidence="3 6" id="KW-0812">Transmembrane</keyword>
<dbReference type="GO" id="GO:0020037">
    <property type="term" value="F:heme binding"/>
    <property type="evidence" value="ECO:0007669"/>
    <property type="project" value="TreeGrafter"/>
</dbReference>
<name>A0A7X4HCB6_9BURK</name>
<feature type="domain" description="Cytochrome b561 bacterial/Ni-hydrogenase" evidence="7">
    <location>
        <begin position="4"/>
        <end position="164"/>
    </location>
</feature>
<dbReference type="SUPFAM" id="SSF81342">
    <property type="entry name" value="Transmembrane di-heme cytochromes"/>
    <property type="match status" value="1"/>
</dbReference>
<comment type="subcellular location">
    <subcellularLocation>
        <location evidence="1">Cell membrane</location>
        <topology evidence="1">Multi-pass membrane protein</topology>
    </subcellularLocation>
</comment>
<organism evidence="8 9">
    <name type="scientific">Pseudoduganella aquatica</name>
    <dbReference type="NCBI Taxonomy" id="2660641"/>
    <lineage>
        <taxon>Bacteria</taxon>
        <taxon>Pseudomonadati</taxon>
        <taxon>Pseudomonadota</taxon>
        <taxon>Betaproteobacteria</taxon>
        <taxon>Burkholderiales</taxon>
        <taxon>Oxalobacteraceae</taxon>
        <taxon>Telluria group</taxon>
        <taxon>Pseudoduganella</taxon>
    </lineage>
</organism>
<evidence type="ECO:0000256" key="4">
    <source>
        <dbReference type="ARBA" id="ARBA00022989"/>
    </source>
</evidence>
<dbReference type="GO" id="GO:0005886">
    <property type="term" value="C:plasma membrane"/>
    <property type="evidence" value="ECO:0007669"/>
    <property type="project" value="UniProtKB-SubCell"/>
</dbReference>
<comment type="caution">
    <text evidence="8">The sequence shown here is derived from an EMBL/GenBank/DDBJ whole genome shotgun (WGS) entry which is preliminary data.</text>
</comment>
<keyword evidence="4 6" id="KW-1133">Transmembrane helix</keyword>
<evidence type="ECO:0000256" key="3">
    <source>
        <dbReference type="ARBA" id="ARBA00022692"/>
    </source>
</evidence>
<dbReference type="AlphaFoldDB" id="A0A7X4HCB6"/>
<evidence type="ECO:0000259" key="7">
    <source>
        <dbReference type="Pfam" id="PF01292"/>
    </source>
</evidence>
<protein>
    <submittedName>
        <fullName evidence="8">Cytochrome B</fullName>
    </submittedName>
</protein>
<dbReference type="GO" id="GO:0022904">
    <property type="term" value="P:respiratory electron transport chain"/>
    <property type="evidence" value="ECO:0007669"/>
    <property type="project" value="InterPro"/>
</dbReference>